<accession>A0A6A7AWG7</accession>
<dbReference type="AlphaFoldDB" id="A0A6A7AWG7"/>
<dbReference type="EMBL" id="MU006325">
    <property type="protein sequence ID" value="KAF2847443.1"/>
    <property type="molecule type" value="Genomic_DNA"/>
</dbReference>
<name>A0A6A7AWG7_9PLEO</name>
<evidence type="ECO:0000313" key="1">
    <source>
        <dbReference type="EMBL" id="KAF2847443.1"/>
    </source>
</evidence>
<sequence length="339" mass="39737">MDANASSALPFNGTTLRAPFESTTALYTTLLLLPPLIYFITKQLLNDRAHTQAFEERLTECCNEAWLTPNWDAFYGLLYQCFRVQSSHHPFVPSYWNTVQKRWNDGDRKPAMKALLERGIIPLVIHDGGLNTETVREFSWMKKYPWIRLPVYRQAKSRAYFEFAVPVYDDQAKQQFIQLLENNNRGFAVSIRYKPRTSTARPDIVQAEANPPRVEDWQPLIMGAESVIEALLPFMPDKLIKRGGQVAWLDHYVQQNDCRYMTRVDQKTPLQHKLPCLFYSNVALVRIESQHWGHVKLERLVLKYAQSAKLEREFKWRTIREPLLNVLERCDVTIDEFRQ</sequence>
<dbReference type="OrthoDB" id="3770097at2759"/>
<protein>
    <submittedName>
        <fullName evidence="1">Uncharacterized protein</fullName>
    </submittedName>
</protein>
<organism evidence="1 2">
    <name type="scientific">Plenodomus tracheiphilus IPT5</name>
    <dbReference type="NCBI Taxonomy" id="1408161"/>
    <lineage>
        <taxon>Eukaryota</taxon>
        <taxon>Fungi</taxon>
        <taxon>Dikarya</taxon>
        <taxon>Ascomycota</taxon>
        <taxon>Pezizomycotina</taxon>
        <taxon>Dothideomycetes</taxon>
        <taxon>Pleosporomycetidae</taxon>
        <taxon>Pleosporales</taxon>
        <taxon>Pleosporineae</taxon>
        <taxon>Leptosphaeriaceae</taxon>
        <taxon>Plenodomus</taxon>
    </lineage>
</organism>
<proteinExistence type="predicted"/>
<reference evidence="1" key="1">
    <citation type="submission" date="2020-01" db="EMBL/GenBank/DDBJ databases">
        <authorList>
            <consortium name="DOE Joint Genome Institute"/>
            <person name="Haridas S."/>
            <person name="Albert R."/>
            <person name="Binder M."/>
            <person name="Bloem J."/>
            <person name="Labutti K."/>
            <person name="Salamov A."/>
            <person name="Andreopoulos B."/>
            <person name="Baker S.E."/>
            <person name="Barry K."/>
            <person name="Bills G."/>
            <person name="Bluhm B.H."/>
            <person name="Cannon C."/>
            <person name="Castanera R."/>
            <person name="Culley D.E."/>
            <person name="Daum C."/>
            <person name="Ezra D."/>
            <person name="Gonzalez J.B."/>
            <person name="Henrissat B."/>
            <person name="Kuo A."/>
            <person name="Liang C."/>
            <person name="Lipzen A."/>
            <person name="Lutzoni F."/>
            <person name="Magnuson J."/>
            <person name="Mondo S."/>
            <person name="Nolan M."/>
            <person name="Ohm R."/>
            <person name="Pangilinan J."/>
            <person name="Park H.-J."/>
            <person name="Ramirez L."/>
            <person name="Alfaro M."/>
            <person name="Sun H."/>
            <person name="Tritt A."/>
            <person name="Yoshinaga Y."/>
            <person name="Zwiers L.-H."/>
            <person name="Turgeon B.G."/>
            <person name="Goodwin S.B."/>
            <person name="Spatafora J.W."/>
            <person name="Crous P.W."/>
            <person name="Grigoriev I.V."/>
        </authorList>
    </citation>
    <scope>NUCLEOTIDE SEQUENCE</scope>
    <source>
        <strain evidence="1">IPT5</strain>
    </source>
</reference>
<gene>
    <name evidence="1" type="ORF">T440DRAFT_191416</name>
</gene>
<keyword evidence="2" id="KW-1185">Reference proteome</keyword>
<dbReference type="Proteomes" id="UP000799423">
    <property type="component" value="Unassembled WGS sequence"/>
</dbReference>
<evidence type="ECO:0000313" key="2">
    <source>
        <dbReference type="Proteomes" id="UP000799423"/>
    </source>
</evidence>